<name>A0A1J9RXE0_9PEZI</name>
<dbReference type="AlphaFoldDB" id="A0A1J9RXE0"/>
<proteinExistence type="predicted"/>
<reference evidence="1 2" key="1">
    <citation type="submission" date="2016-10" db="EMBL/GenBank/DDBJ databases">
        <title>Proteomics and genomics reveal pathogen-plant mechanisms compatible with a hemibiotrophic lifestyle of Diplodia corticola.</title>
        <authorList>
            <person name="Fernandes I."/>
            <person name="De Jonge R."/>
            <person name="Van De Peer Y."/>
            <person name="Devreese B."/>
            <person name="Alves A."/>
            <person name="Esteves A.C."/>
        </authorList>
    </citation>
    <scope>NUCLEOTIDE SEQUENCE [LARGE SCALE GENOMIC DNA]</scope>
    <source>
        <strain evidence="1 2">CBS 112549</strain>
    </source>
</reference>
<evidence type="ECO:0000313" key="2">
    <source>
        <dbReference type="Proteomes" id="UP000183809"/>
    </source>
</evidence>
<dbReference type="EMBL" id="MNUE01000037">
    <property type="protein sequence ID" value="OJD32500.1"/>
    <property type="molecule type" value="Genomic_DNA"/>
</dbReference>
<accession>A0A1J9RXE0</accession>
<organism evidence="1 2">
    <name type="scientific">Diplodia corticola</name>
    <dbReference type="NCBI Taxonomy" id="236234"/>
    <lineage>
        <taxon>Eukaryota</taxon>
        <taxon>Fungi</taxon>
        <taxon>Dikarya</taxon>
        <taxon>Ascomycota</taxon>
        <taxon>Pezizomycotina</taxon>
        <taxon>Dothideomycetes</taxon>
        <taxon>Dothideomycetes incertae sedis</taxon>
        <taxon>Botryosphaeriales</taxon>
        <taxon>Botryosphaeriaceae</taxon>
        <taxon>Diplodia</taxon>
    </lineage>
</organism>
<dbReference type="RefSeq" id="XP_020128760.1">
    <property type="nucleotide sequence ID" value="XM_020275076.1"/>
</dbReference>
<dbReference type="Proteomes" id="UP000183809">
    <property type="component" value="Unassembled WGS sequence"/>
</dbReference>
<evidence type="ECO:0000313" key="1">
    <source>
        <dbReference type="EMBL" id="OJD32500.1"/>
    </source>
</evidence>
<dbReference type="GeneID" id="31015337"/>
<comment type="caution">
    <text evidence="1">The sequence shown here is derived from an EMBL/GenBank/DDBJ whole genome shotgun (WGS) entry which is preliminary data.</text>
</comment>
<dbReference type="OrthoDB" id="10365957at2759"/>
<protein>
    <submittedName>
        <fullName evidence="1">Uncharacterized protein</fullName>
    </submittedName>
</protein>
<keyword evidence="2" id="KW-1185">Reference proteome</keyword>
<sequence>MSFQSWPVSWPRLDYESLGDPLGAAIRSTVGDAWNFETNHFDLWKSSYHIVMEIHNDPEQFRMEIDNLKLMHTSIFPQQSGIRGRLNKLRFNSLFKPIEKFCAGIIPSSEEAESGDAAVIVSYHLDTATGDAIRLQIYRIVHAMFGDPKNLNALFDLTIYADEFVHRRAVLTVLVYVRFYAYRRRIGLQESRRQKLGSIPEIIYWQILLLGFSVKSEGASRPLPKQMVLVHQCVAFAAQMEQLARQVDFARMVEEGVEEDVREAGAIVIQAGMAFGILDERGRLVDSVDEGLRSLGLMPS</sequence>
<gene>
    <name evidence="1" type="ORF">BKCO1_37000191</name>
</gene>